<gene>
    <name evidence="5" type="ORF">NCTC13043_01257</name>
</gene>
<dbReference type="Proteomes" id="UP000254235">
    <property type="component" value="Unassembled WGS sequence"/>
</dbReference>
<dbReference type="Pfam" id="PF01553">
    <property type="entry name" value="Acyltransferase"/>
    <property type="match status" value="1"/>
</dbReference>
<dbReference type="PANTHER" id="PTHR10434:SF9">
    <property type="entry name" value="PHOSPHOLIPID_GLYCEROL ACYLTRANSFERASE DOMAIN-CONTAINING PROTEIN"/>
    <property type="match status" value="1"/>
</dbReference>
<proteinExistence type="predicted"/>
<dbReference type="RefSeq" id="WP_115083387.1">
    <property type="nucleotide sequence ID" value="NZ_CALBEW010000054.1"/>
</dbReference>
<name>A0A379F1Z0_9BACT</name>
<dbReference type="PANTHER" id="PTHR10434">
    <property type="entry name" value="1-ACYL-SN-GLYCEROL-3-PHOSPHATE ACYLTRANSFERASE"/>
    <property type="match status" value="1"/>
</dbReference>
<evidence type="ECO:0000313" key="6">
    <source>
        <dbReference type="Proteomes" id="UP000254235"/>
    </source>
</evidence>
<keyword evidence="2 5" id="KW-0808">Transferase</keyword>
<evidence type="ECO:0000313" key="5">
    <source>
        <dbReference type="EMBL" id="SUC12650.1"/>
    </source>
</evidence>
<dbReference type="SMART" id="SM00563">
    <property type="entry name" value="PlsC"/>
    <property type="match status" value="1"/>
</dbReference>
<comment type="pathway">
    <text evidence="1">Lipid metabolism.</text>
</comment>
<evidence type="ECO:0000256" key="2">
    <source>
        <dbReference type="ARBA" id="ARBA00022679"/>
    </source>
</evidence>
<dbReference type="AlphaFoldDB" id="A0A379F1Z0"/>
<evidence type="ECO:0000256" key="1">
    <source>
        <dbReference type="ARBA" id="ARBA00005189"/>
    </source>
</evidence>
<dbReference type="GO" id="GO:0006654">
    <property type="term" value="P:phosphatidic acid biosynthetic process"/>
    <property type="evidence" value="ECO:0007669"/>
    <property type="project" value="TreeGrafter"/>
</dbReference>
<evidence type="ECO:0000259" key="4">
    <source>
        <dbReference type="SMART" id="SM00563"/>
    </source>
</evidence>
<evidence type="ECO:0000256" key="3">
    <source>
        <dbReference type="ARBA" id="ARBA00023315"/>
    </source>
</evidence>
<keyword evidence="3 5" id="KW-0012">Acyltransferase</keyword>
<dbReference type="GeneID" id="78570945"/>
<organism evidence="5 6">
    <name type="scientific">Prevotella pallens</name>
    <dbReference type="NCBI Taxonomy" id="60133"/>
    <lineage>
        <taxon>Bacteria</taxon>
        <taxon>Pseudomonadati</taxon>
        <taxon>Bacteroidota</taxon>
        <taxon>Bacteroidia</taxon>
        <taxon>Bacteroidales</taxon>
        <taxon>Prevotellaceae</taxon>
        <taxon>Prevotella</taxon>
    </lineage>
</organism>
<dbReference type="EMBL" id="UGTP01000001">
    <property type="protein sequence ID" value="SUC12650.1"/>
    <property type="molecule type" value="Genomic_DNA"/>
</dbReference>
<sequence length="186" mass="21716">MLKKLASWLLYKQLKWKKKVTIAFPDKFIICLAPHTSNWDFFFGQLYAKAEGIRSNFLMKKEWFFWPLGMFLRRIGGIPVFRSKHTSMTDRLADYALKTDKFGLCITPEGTRSLNPDWKKGFYYIALKANIPILLYGLDYKTKTIECTQSIVPSGDIEADMRTIKLYFKNFKGKHPESFTIGEVDE</sequence>
<dbReference type="OrthoDB" id="9796839at2"/>
<dbReference type="InterPro" id="IPR002123">
    <property type="entry name" value="Plipid/glycerol_acylTrfase"/>
</dbReference>
<dbReference type="GO" id="GO:0003841">
    <property type="term" value="F:1-acylglycerol-3-phosphate O-acyltransferase activity"/>
    <property type="evidence" value="ECO:0007669"/>
    <property type="project" value="TreeGrafter"/>
</dbReference>
<reference evidence="5 6" key="1">
    <citation type="submission" date="2018-06" db="EMBL/GenBank/DDBJ databases">
        <authorList>
            <consortium name="Pathogen Informatics"/>
            <person name="Doyle S."/>
        </authorList>
    </citation>
    <scope>NUCLEOTIDE SEQUENCE [LARGE SCALE GENOMIC DNA]</scope>
    <source>
        <strain evidence="5 6">NCTC13043</strain>
    </source>
</reference>
<feature type="domain" description="Phospholipid/glycerol acyltransferase" evidence="4">
    <location>
        <begin position="29"/>
        <end position="138"/>
    </location>
</feature>
<protein>
    <submittedName>
        <fullName evidence="5">1-acylglycerol-3-phosphate O-acyltransferases</fullName>
    </submittedName>
</protein>
<accession>A0A379F1Z0</accession>
<dbReference type="SUPFAM" id="SSF69593">
    <property type="entry name" value="Glycerol-3-phosphate (1)-acyltransferase"/>
    <property type="match status" value="1"/>
</dbReference>